<reference evidence="8" key="1">
    <citation type="journal article" date="2020" name="Stud. Mycol.">
        <title>101 Dothideomycetes genomes: a test case for predicting lifestyles and emergence of pathogens.</title>
        <authorList>
            <person name="Haridas S."/>
            <person name="Albert R."/>
            <person name="Binder M."/>
            <person name="Bloem J."/>
            <person name="Labutti K."/>
            <person name="Salamov A."/>
            <person name="Andreopoulos B."/>
            <person name="Baker S."/>
            <person name="Barry K."/>
            <person name="Bills G."/>
            <person name="Bluhm B."/>
            <person name="Cannon C."/>
            <person name="Castanera R."/>
            <person name="Culley D."/>
            <person name="Daum C."/>
            <person name="Ezra D."/>
            <person name="Gonzalez J."/>
            <person name="Henrissat B."/>
            <person name="Kuo A."/>
            <person name="Liang C."/>
            <person name="Lipzen A."/>
            <person name="Lutzoni F."/>
            <person name="Magnuson J."/>
            <person name="Mondo S."/>
            <person name="Nolan M."/>
            <person name="Ohm R."/>
            <person name="Pangilinan J."/>
            <person name="Park H.-J."/>
            <person name="Ramirez L."/>
            <person name="Alfaro M."/>
            <person name="Sun H."/>
            <person name="Tritt A."/>
            <person name="Yoshinaga Y."/>
            <person name="Zwiers L.-H."/>
            <person name="Turgeon B."/>
            <person name="Goodwin S."/>
            <person name="Spatafora J."/>
            <person name="Crous P."/>
            <person name="Grigoriev I."/>
        </authorList>
    </citation>
    <scope>NUCLEOTIDE SEQUENCE</scope>
    <source>
        <strain evidence="8">CBS 122367</strain>
    </source>
</reference>
<dbReference type="SUPFAM" id="SSF51905">
    <property type="entry name" value="FAD/NAD(P)-binding domain"/>
    <property type="match status" value="2"/>
</dbReference>
<gene>
    <name evidence="8" type="ORF">K458DRAFT_421249</name>
</gene>
<keyword evidence="5" id="KW-0521">NADP</keyword>
<dbReference type="Gene3D" id="3.50.50.60">
    <property type="entry name" value="FAD/NAD(P)-binding domain"/>
    <property type="match status" value="2"/>
</dbReference>
<keyword evidence="7" id="KW-0503">Monooxygenase</keyword>
<accession>A0A6G1ISK4</accession>
<protein>
    <submittedName>
        <fullName evidence="8">FAD/NAD(P)-binding domain-containing protein</fullName>
    </submittedName>
</protein>
<keyword evidence="6" id="KW-0560">Oxidoreductase</keyword>
<dbReference type="PANTHER" id="PTHR43098">
    <property type="entry name" value="L-ORNITHINE N(5)-MONOOXYGENASE-RELATED"/>
    <property type="match status" value="1"/>
</dbReference>
<evidence type="ECO:0000256" key="7">
    <source>
        <dbReference type="ARBA" id="ARBA00023033"/>
    </source>
</evidence>
<evidence type="ECO:0000256" key="5">
    <source>
        <dbReference type="ARBA" id="ARBA00022857"/>
    </source>
</evidence>
<dbReference type="OrthoDB" id="66881at2759"/>
<evidence type="ECO:0000256" key="1">
    <source>
        <dbReference type="ARBA" id="ARBA00001974"/>
    </source>
</evidence>
<dbReference type="PANTHER" id="PTHR43098:SF3">
    <property type="entry name" value="L-ORNITHINE N(5)-MONOOXYGENASE-RELATED"/>
    <property type="match status" value="1"/>
</dbReference>
<dbReference type="Pfam" id="PF00743">
    <property type="entry name" value="FMO-like"/>
    <property type="match status" value="1"/>
</dbReference>
<evidence type="ECO:0000256" key="4">
    <source>
        <dbReference type="ARBA" id="ARBA00022827"/>
    </source>
</evidence>
<evidence type="ECO:0000256" key="6">
    <source>
        <dbReference type="ARBA" id="ARBA00023002"/>
    </source>
</evidence>
<evidence type="ECO:0000313" key="9">
    <source>
        <dbReference type="Proteomes" id="UP000799291"/>
    </source>
</evidence>
<dbReference type="InterPro" id="IPR036188">
    <property type="entry name" value="FAD/NAD-bd_sf"/>
</dbReference>
<evidence type="ECO:0000256" key="3">
    <source>
        <dbReference type="ARBA" id="ARBA00022630"/>
    </source>
</evidence>
<dbReference type="InterPro" id="IPR050775">
    <property type="entry name" value="FAD-binding_Monooxygenases"/>
</dbReference>
<keyword evidence="9" id="KW-1185">Reference proteome</keyword>
<keyword evidence="3" id="KW-0285">Flavoprotein</keyword>
<dbReference type="Proteomes" id="UP000799291">
    <property type="component" value="Unassembled WGS sequence"/>
</dbReference>
<dbReference type="InterPro" id="IPR020946">
    <property type="entry name" value="Flavin_mOase-like"/>
</dbReference>
<organism evidence="8 9">
    <name type="scientific">Lentithecium fluviatile CBS 122367</name>
    <dbReference type="NCBI Taxonomy" id="1168545"/>
    <lineage>
        <taxon>Eukaryota</taxon>
        <taxon>Fungi</taxon>
        <taxon>Dikarya</taxon>
        <taxon>Ascomycota</taxon>
        <taxon>Pezizomycotina</taxon>
        <taxon>Dothideomycetes</taxon>
        <taxon>Pleosporomycetidae</taxon>
        <taxon>Pleosporales</taxon>
        <taxon>Massarineae</taxon>
        <taxon>Lentitheciaceae</taxon>
        <taxon>Lentithecium</taxon>
    </lineage>
</organism>
<proteinExistence type="inferred from homology"/>
<sequence>MQRNLGRSSTSINRVDSPYSEPDLDIDVLCIGAGFAGCYLLHTLRKAGFRTKIVEAGSDFGGVWHWNSYPGARVDSQWPIYALGIPEVYENWTWSEHYPGHEELKRYFQFVGEKLDLKKDTEFGKKVVSAEWVVDGSMKGWSVKCEDGFLIHCKFLIAGIGFAAKRYFPPWPGLDSFRGVMHHSSFWPQEGVDVRGKRVAVIGTGATGVQIIQEWAGEIGETGSLMAFQRTPNTCCPMRQKKISKKEDEEMKARLAEVFKVRLTHEAGFLYSSREGLKMSDHSVEEREEFFEELWETGGFRYFSNSYSDLLIDQETNDAAYDFWARKTRSRIHDPRKRDLLAPMSPLHVFCGKRPSLEQTYYEEFNKPNVDVLDLRTNPIEDIVPEGIRTADGTVHEFDVIALATGFDSVSGGLKDIDIHGSKGELLRDKWENGIFTNLGLTTSSFPNFFFLYGPQGPTAHSNGPSCVEPQADWILSVLQDMREQGKTIIDAEPEAELEWKRLVLEQSENSLRRKVLSSYNGGNIPGKVVEPLSYAGGLPDYLRRIGEVREQGMKGYRIS</sequence>
<dbReference type="AlphaFoldDB" id="A0A6G1ISK4"/>
<comment type="similarity">
    <text evidence="2">Belongs to the FAD-binding monooxygenase family.</text>
</comment>
<dbReference type="GO" id="GO:0050661">
    <property type="term" value="F:NADP binding"/>
    <property type="evidence" value="ECO:0007669"/>
    <property type="project" value="InterPro"/>
</dbReference>
<dbReference type="EMBL" id="MU005594">
    <property type="protein sequence ID" value="KAF2680921.1"/>
    <property type="molecule type" value="Genomic_DNA"/>
</dbReference>
<evidence type="ECO:0000313" key="8">
    <source>
        <dbReference type="EMBL" id="KAF2680921.1"/>
    </source>
</evidence>
<dbReference type="GO" id="GO:0050660">
    <property type="term" value="F:flavin adenine dinucleotide binding"/>
    <property type="evidence" value="ECO:0007669"/>
    <property type="project" value="InterPro"/>
</dbReference>
<evidence type="ECO:0000256" key="2">
    <source>
        <dbReference type="ARBA" id="ARBA00010139"/>
    </source>
</evidence>
<comment type="cofactor">
    <cofactor evidence="1">
        <name>FAD</name>
        <dbReference type="ChEBI" id="CHEBI:57692"/>
    </cofactor>
</comment>
<keyword evidence="4" id="KW-0274">FAD</keyword>
<name>A0A6G1ISK4_9PLEO</name>
<dbReference type="GO" id="GO:0004499">
    <property type="term" value="F:N,N-dimethylaniline monooxygenase activity"/>
    <property type="evidence" value="ECO:0007669"/>
    <property type="project" value="InterPro"/>
</dbReference>